<evidence type="ECO:0000313" key="5">
    <source>
        <dbReference type="Proteomes" id="UP001198830"/>
    </source>
</evidence>
<feature type="domain" description="CsbD-like" evidence="3">
    <location>
        <begin position="6"/>
        <end position="56"/>
    </location>
</feature>
<dbReference type="InterPro" id="IPR008462">
    <property type="entry name" value="CsbD"/>
</dbReference>
<dbReference type="Pfam" id="PF05532">
    <property type="entry name" value="CsbD"/>
    <property type="match status" value="1"/>
</dbReference>
<feature type="region of interest" description="Disordered" evidence="2">
    <location>
        <begin position="1"/>
        <end position="60"/>
    </location>
</feature>
<sequence>MGELTDKAKAVANKAAGATKEAIGKATDNERLEAEGKVQKTKGTAQDVSGSVKGALGDKV</sequence>
<keyword evidence="5" id="KW-1185">Reference proteome</keyword>
<evidence type="ECO:0000256" key="1">
    <source>
        <dbReference type="ARBA" id="ARBA00009129"/>
    </source>
</evidence>
<reference evidence="4 5" key="1">
    <citation type="submission" date="2021-10" db="EMBL/GenBank/DDBJ databases">
        <title>The diversity and Nitrogen Metabolism of Culturable Nitrate-Utilizing Bacteria Within the Oxygen Minimum Zone of the Changjiang (Yangtze River)Estuary.</title>
        <authorList>
            <person name="Zhang D."/>
            <person name="Zheng J."/>
            <person name="Liu S."/>
            <person name="He W."/>
        </authorList>
    </citation>
    <scope>NUCLEOTIDE SEQUENCE [LARGE SCALE GENOMIC DNA]</scope>
    <source>
        <strain evidence="4 5">FXH275-2</strain>
    </source>
</reference>
<name>A0ABS8H0I0_9SPHN</name>
<proteinExistence type="inferred from homology"/>
<dbReference type="Proteomes" id="UP001198830">
    <property type="component" value="Unassembled WGS sequence"/>
</dbReference>
<dbReference type="EMBL" id="JAJGNP010000002">
    <property type="protein sequence ID" value="MCC4231816.1"/>
    <property type="molecule type" value="Genomic_DNA"/>
</dbReference>
<feature type="compositionally biased region" description="Basic and acidic residues" evidence="2">
    <location>
        <begin position="27"/>
        <end position="38"/>
    </location>
</feature>
<evidence type="ECO:0000313" key="4">
    <source>
        <dbReference type="EMBL" id="MCC4231816.1"/>
    </source>
</evidence>
<evidence type="ECO:0000259" key="3">
    <source>
        <dbReference type="Pfam" id="PF05532"/>
    </source>
</evidence>
<dbReference type="RefSeq" id="WP_009821316.1">
    <property type="nucleotide sequence ID" value="NZ_JAJGNP010000002.1"/>
</dbReference>
<feature type="compositionally biased region" description="Low complexity" evidence="2">
    <location>
        <begin position="10"/>
        <end position="21"/>
    </location>
</feature>
<accession>A0ABS8H0I0</accession>
<dbReference type="Gene3D" id="1.10.1470.10">
    <property type="entry name" value="YjbJ"/>
    <property type="match status" value="1"/>
</dbReference>
<comment type="caution">
    <text evidence="4">The sequence shown here is derived from an EMBL/GenBank/DDBJ whole genome shotgun (WGS) entry which is preliminary data.</text>
</comment>
<dbReference type="SUPFAM" id="SSF69047">
    <property type="entry name" value="Hypothetical protein YjbJ"/>
    <property type="match status" value="1"/>
</dbReference>
<protein>
    <submittedName>
        <fullName evidence="4">CsbD family protein</fullName>
    </submittedName>
</protein>
<gene>
    <name evidence="4" type="ORF">LL253_03815</name>
</gene>
<dbReference type="InterPro" id="IPR036629">
    <property type="entry name" value="YjbJ_sf"/>
</dbReference>
<organism evidence="4 5">
    <name type="scientific">Sphingobium soli</name>
    <dbReference type="NCBI Taxonomy" id="1591116"/>
    <lineage>
        <taxon>Bacteria</taxon>
        <taxon>Pseudomonadati</taxon>
        <taxon>Pseudomonadota</taxon>
        <taxon>Alphaproteobacteria</taxon>
        <taxon>Sphingomonadales</taxon>
        <taxon>Sphingomonadaceae</taxon>
        <taxon>Sphingobium</taxon>
    </lineage>
</organism>
<comment type="similarity">
    <text evidence="1">Belongs to the UPF0337 (CsbD) family.</text>
</comment>
<evidence type="ECO:0000256" key="2">
    <source>
        <dbReference type="SAM" id="MobiDB-lite"/>
    </source>
</evidence>